<dbReference type="InterPro" id="IPR001845">
    <property type="entry name" value="HTH_ArsR_DNA-bd_dom"/>
</dbReference>
<comment type="caution">
    <text evidence="5">The sequence shown here is derived from an EMBL/GenBank/DDBJ whole genome shotgun (WGS) entry which is preliminary data.</text>
</comment>
<dbReference type="PANTHER" id="PTHR33154:SF12">
    <property type="entry name" value="TRANSCRIPTIONAL REGULATORY PROTEIN"/>
    <property type="match status" value="1"/>
</dbReference>
<dbReference type="SMART" id="SM00418">
    <property type="entry name" value="HTH_ARSR"/>
    <property type="match status" value="1"/>
</dbReference>
<evidence type="ECO:0000259" key="4">
    <source>
        <dbReference type="PROSITE" id="PS50987"/>
    </source>
</evidence>
<dbReference type="PROSITE" id="PS50987">
    <property type="entry name" value="HTH_ARSR_2"/>
    <property type="match status" value="1"/>
</dbReference>
<evidence type="ECO:0000256" key="3">
    <source>
        <dbReference type="ARBA" id="ARBA00023163"/>
    </source>
</evidence>
<name>A0A4R9AG54_9MICO</name>
<feature type="domain" description="HTH arsR-type" evidence="4">
    <location>
        <begin position="6"/>
        <end position="101"/>
    </location>
</feature>
<dbReference type="CDD" id="cd00090">
    <property type="entry name" value="HTH_ARSR"/>
    <property type="match status" value="1"/>
</dbReference>
<dbReference type="PANTHER" id="PTHR33154">
    <property type="entry name" value="TRANSCRIPTIONAL REGULATOR, ARSR FAMILY"/>
    <property type="match status" value="1"/>
</dbReference>
<dbReference type="Pfam" id="PF12840">
    <property type="entry name" value="HTH_20"/>
    <property type="match status" value="1"/>
</dbReference>
<dbReference type="GO" id="GO:0003700">
    <property type="term" value="F:DNA-binding transcription factor activity"/>
    <property type="evidence" value="ECO:0007669"/>
    <property type="project" value="InterPro"/>
</dbReference>
<dbReference type="OrthoDB" id="4471357at2"/>
<dbReference type="InterPro" id="IPR011991">
    <property type="entry name" value="ArsR-like_HTH"/>
</dbReference>
<dbReference type="InterPro" id="IPR036390">
    <property type="entry name" value="WH_DNA-bd_sf"/>
</dbReference>
<gene>
    <name evidence="5" type="ORF">E3T39_07145</name>
</gene>
<dbReference type="SUPFAM" id="SSF46785">
    <property type="entry name" value="Winged helix' DNA-binding domain"/>
    <property type="match status" value="1"/>
</dbReference>
<dbReference type="PRINTS" id="PR00778">
    <property type="entry name" value="HTHARSR"/>
</dbReference>
<organism evidence="5 6">
    <name type="scientific">Cryobacterium suzukii</name>
    <dbReference type="NCBI Taxonomy" id="1259198"/>
    <lineage>
        <taxon>Bacteria</taxon>
        <taxon>Bacillati</taxon>
        <taxon>Actinomycetota</taxon>
        <taxon>Actinomycetes</taxon>
        <taxon>Micrococcales</taxon>
        <taxon>Microbacteriaceae</taxon>
        <taxon>Cryobacterium</taxon>
    </lineage>
</organism>
<dbReference type="AlphaFoldDB" id="A0A4R9AG54"/>
<sequence>MRQIVHPELDTVSLESALSALGDPVRLSVVRVLADREEHLQADFDVPVSASTLSHHMKTLREAGIVQSRPAGTRCYVSLRPDFENCFPGLLETVLRLRNDR</sequence>
<dbReference type="Proteomes" id="UP000298170">
    <property type="component" value="Unassembled WGS sequence"/>
</dbReference>
<evidence type="ECO:0000313" key="6">
    <source>
        <dbReference type="Proteomes" id="UP000298170"/>
    </source>
</evidence>
<dbReference type="Gene3D" id="1.10.10.10">
    <property type="entry name" value="Winged helix-like DNA-binding domain superfamily/Winged helix DNA-binding domain"/>
    <property type="match status" value="1"/>
</dbReference>
<protein>
    <submittedName>
        <fullName evidence="5">ArsR family transcriptional regulator</fullName>
    </submittedName>
</protein>
<keyword evidence="2" id="KW-0238">DNA-binding</keyword>
<dbReference type="InterPro" id="IPR036388">
    <property type="entry name" value="WH-like_DNA-bd_sf"/>
</dbReference>
<dbReference type="RefSeq" id="WP_134514039.1">
    <property type="nucleotide sequence ID" value="NZ_SOHJ01000007.1"/>
</dbReference>
<dbReference type="GO" id="GO:0003677">
    <property type="term" value="F:DNA binding"/>
    <property type="evidence" value="ECO:0007669"/>
    <property type="project" value="UniProtKB-KW"/>
</dbReference>
<keyword evidence="1" id="KW-0805">Transcription regulation</keyword>
<reference evidence="5 6" key="1">
    <citation type="submission" date="2019-03" db="EMBL/GenBank/DDBJ databases">
        <title>Genomics of glacier-inhabiting Cryobacterium strains.</title>
        <authorList>
            <person name="Liu Q."/>
            <person name="Xin Y.-H."/>
        </authorList>
    </citation>
    <scope>NUCLEOTIDE SEQUENCE [LARGE SCALE GENOMIC DNA]</scope>
    <source>
        <strain evidence="5 6">Sr39</strain>
    </source>
</reference>
<evidence type="ECO:0000256" key="2">
    <source>
        <dbReference type="ARBA" id="ARBA00023125"/>
    </source>
</evidence>
<accession>A0A4R9AG54</accession>
<evidence type="ECO:0000313" key="5">
    <source>
        <dbReference type="EMBL" id="TFD60890.1"/>
    </source>
</evidence>
<proteinExistence type="predicted"/>
<dbReference type="InterPro" id="IPR051081">
    <property type="entry name" value="HTH_MetalResp_TranReg"/>
</dbReference>
<keyword evidence="3" id="KW-0804">Transcription</keyword>
<keyword evidence="6" id="KW-1185">Reference proteome</keyword>
<evidence type="ECO:0000256" key="1">
    <source>
        <dbReference type="ARBA" id="ARBA00023015"/>
    </source>
</evidence>
<dbReference type="EMBL" id="SOHJ01000007">
    <property type="protein sequence ID" value="TFD60890.1"/>
    <property type="molecule type" value="Genomic_DNA"/>
</dbReference>